<name>A0ABD6AY33_9EURY</name>
<evidence type="ECO:0000313" key="4">
    <source>
        <dbReference type="EMBL" id="MFD1514494.1"/>
    </source>
</evidence>
<dbReference type="PRINTS" id="PR01438">
    <property type="entry name" value="UNVRSLSTRESS"/>
</dbReference>
<dbReference type="RefSeq" id="WP_250874426.1">
    <property type="nucleotide sequence ID" value="NZ_JALXFV010000007.1"/>
</dbReference>
<dbReference type="EMBL" id="JBHUDC010000007">
    <property type="protein sequence ID" value="MFD1514494.1"/>
    <property type="molecule type" value="Genomic_DNA"/>
</dbReference>
<comment type="similarity">
    <text evidence="1">Belongs to the universal stress protein A family.</text>
</comment>
<feature type="region of interest" description="Disordered" evidence="2">
    <location>
        <begin position="44"/>
        <end position="64"/>
    </location>
</feature>
<dbReference type="Gene3D" id="3.40.50.620">
    <property type="entry name" value="HUPs"/>
    <property type="match status" value="1"/>
</dbReference>
<dbReference type="InterPro" id="IPR006015">
    <property type="entry name" value="Universal_stress_UspA"/>
</dbReference>
<dbReference type="AlphaFoldDB" id="A0ABD6AY33"/>
<dbReference type="SUPFAM" id="SSF52402">
    <property type="entry name" value="Adenine nucleotide alpha hydrolases-like"/>
    <property type="match status" value="1"/>
</dbReference>
<dbReference type="CDD" id="cd00293">
    <property type="entry name" value="USP-like"/>
    <property type="match status" value="1"/>
</dbReference>
<organism evidence="4 5">
    <name type="scientific">Halomarina rubra</name>
    <dbReference type="NCBI Taxonomy" id="2071873"/>
    <lineage>
        <taxon>Archaea</taxon>
        <taxon>Methanobacteriati</taxon>
        <taxon>Methanobacteriota</taxon>
        <taxon>Stenosarchaea group</taxon>
        <taxon>Halobacteria</taxon>
        <taxon>Halobacteriales</taxon>
        <taxon>Natronomonadaceae</taxon>
        <taxon>Halomarina</taxon>
    </lineage>
</organism>
<gene>
    <name evidence="4" type="ORF">ACFSBT_14530</name>
</gene>
<dbReference type="InterPro" id="IPR006016">
    <property type="entry name" value="UspA"/>
</dbReference>
<accession>A0ABD6AY33</accession>
<evidence type="ECO:0000313" key="5">
    <source>
        <dbReference type="Proteomes" id="UP001597187"/>
    </source>
</evidence>
<sequence length="142" mass="15035">MNRRFVVPTDGSDRARHAFSYVVEMFPNPDVTALHVVDPVEAGYGGQTDDPGHASDWRDTEGTNADGTFEVIRDLAAEAEVTLSTRVVEGQPAEAIVAFAEEGEFDGIVMGSQGRSGVSRVLLGSVAESVVGNSSIPVTVVR</sequence>
<dbReference type="Proteomes" id="UP001597187">
    <property type="component" value="Unassembled WGS sequence"/>
</dbReference>
<evidence type="ECO:0000256" key="1">
    <source>
        <dbReference type="ARBA" id="ARBA00008791"/>
    </source>
</evidence>
<dbReference type="InterPro" id="IPR014729">
    <property type="entry name" value="Rossmann-like_a/b/a_fold"/>
</dbReference>
<evidence type="ECO:0000259" key="3">
    <source>
        <dbReference type="Pfam" id="PF00582"/>
    </source>
</evidence>
<keyword evidence="5" id="KW-1185">Reference proteome</keyword>
<dbReference type="Pfam" id="PF00582">
    <property type="entry name" value="Usp"/>
    <property type="match status" value="1"/>
</dbReference>
<comment type="caution">
    <text evidence="4">The sequence shown here is derived from an EMBL/GenBank/DDBJ whole genome shotgun (WGS) entry which is preliminary data.</text>
</comment>
<protein>
    <submittedName>
        <fullName evidence="4">Universal stress protein</fullName>
    </submittedName>
</protein>
<feature type="compositionally biased region" description="Basic and acidic residues" evidence="2">
    <location>
        <begin position="50"/>
        <end position="61"/>
    </location>
</feature>
<evidence type="ECO:0000256" key="2">
    <source>
        <dbReference type="SAM" id="MobiDB-lite"/>
    </source>
</evidence>
<dbReference type="PANTHER" id="PTHR46268">
    <property type="entry name" value="STRESS RESPONSE PROTEIN NHAX"/>
    <property type="match status" value="1"/>
</dbReference>
<dbReference type="PANTHER" id="PTHR46268:SF24">
    <property type="entry name" value="UNIVERSAL STRESS PROTEIN"/>
    <property type="match status" value="1"/>
</dbReference>
<reference evidence="4 5" key="1">
    <citation type="journal article" date="2019" name="Int. J. Syst. Evol. Microbiol.">
        <title>The Global Catalogue of Microorganisms (GCM) 10K type strain sequencing project: providing services to taxonomists for standard genome sequencing and annotation.</title>
        <authorList>
            <consortium name="The Broad Institute Genomics Platform"/>
            <consortium name="The Broad Institute Genome Sequencing Center for Infectious Disease"/>
            <person name="Wu L."/>
            <person name="Ma J."/>
        </authorList>
    </citation>
    <scope>NUCLEOTIDE SEQUENCE [LARGE SCALE GENOMIC DNA]</scope>
    <source>
        <strain evidence="4 5">CGMCC 1.12563</strain>
    </source>
</reference>
<feature type="domain" description="UspA" evidence="3">
    <location>
        <begin position="1"/>
        <end position="142"/>
    </location>
</feature>
<proteinExistence type="inferred from homology"/>